<dbReference type="Proteomes" id="UP001595828">
    <property type="component" value="Unassembled WGS sequence"/>
</dbReference>
<reference evidence="3" key="1">
    <citation type="journal article" date="2019" name="Int. J. Syst. Evol. Microbiol.">
        <title>The Global Catalogue of Microorganisms (GCM) 10K type strain sequencing project: providing services to taxonomists for standard genome sequencing and annotation.</title>
        <authorList>
            <consortium name="The Broad Institute Genomics Platform"/>
            <consortium name="The Broad Institute Genome Sequencing Center for Infectious Disease"/>
            <person name="Wu L."/>
            <person name="Ma J."/>
        </authorList>
    </citation>
    <scope>NUCLEOTIDE SEQUENCE [LARGE SCALE GENOMIC DNA]</scope>
    <source>
        <strain evidence="3">CGMCC 1.12989</strain>
    </source>
</reference>
<accession>A0ABV8RM11</accession>
<evidence type="ECO:0000313" key="2">
    <source>
        <dbReference type="EMBL" id="MFC4294357.1"/>
    </source>
</evidence>
<comment type="caution">
    <text evidence="2">The sequence shown here is derived from an EMBL/GenBank/DDBJ whole genome shotgun (WGS) entry which is preliminary data.</text>
</comment>
<feature type="region of interest" description="Disordered" evidence="1">
    <location>
        <begin position="179"/>
        <end position="214"/>
    </location>
</feature>
<keyword evidence="3" id="KW-1185">Reference proteome</keyword>
<evidence type="ECO:0000313" key="3">
    <source>
        <dbReference type="Proteomes" id="UP001595828"/>
    </source>
</evidence>
<organism evidence="2 3">
    <name type="scientific">Novosphingobium tardum</name>
    <dbReference type="NCBI Taxonomy" id="1538021"/>
    <lineage>
        <taxon>Bacteria</taxon>
        <taxon>Pseudomonadati</taxon>
        <taxon>Pseudomonadota</taxon>
        <taxon>Alphaproteobacteria</taxon>
        <taxon>Sphingomonadales</taxon>
        <taxon>Sphingomonadaceae</taxon>
        <taxon>Novosphingobium</taxon>
    </lineage>
</organism>
<dbReference type="PROSITE" id="PS51257">
    <property type="entry name" value="PROKAR_LIPOPROTEIN"/>
    <property type="match status" value="1"/>
</dbReference>
<dbReference type="EMBL" id="JBHSDR010000003">
    <property type="protein sequence ID" value="MFC4294357.1"/>
    <property type="molecule type" value="Genomic_DNA"/>
</dbReference>
<gene>
    <name evidence="2" type="ORF">ACFO0A_04710</name>
</gene>
<sequence length="214" mass="21903">MKHPAILALALSGTTLSACHGRAENSEGQTVKIPVEELSPAIEETPAPPATLEGSVWTHAESARAAWFGPPQGPALLSISCEDWAGPRPMLAIVRHAPADPGAKALFAFQSAKGILRLKVDAVRLTGGANEWRGTIPLDDPKVEVLRGGAMKATLPGAGMLELPAMGPAAEVIDRCAVGRDAEATPEPGEVAPASGPTLAPAPAETGRRIPGSG</sequence>
<dbReference type="RefSeq" id="WP_379537811.1">
    <property type="nucleotide sequence ID" value="NZ_JBHSDR010000003.1"/>
</dbReference>
<name>A0ABV8RM11_9SPHN</name>
<proteinExistence type="predicted"/>
<protein>
    <submittedName>
        <fullName evidence="2">Uncharacterized protein</fullName>
    </submittedName>
</protein>
<evidence type="ECO:0000256" key="1">
    <source>
        <dbReference type="SAM" id="MobiDB-lite"/>
    </source>
</evidence>